<evidence type="ECO:0000313" key="2">
    <source>
        <dbReference type="Proteomes" id="UP000007797"/>
    </source>
</evidence>
<dbReference type="AlphaFoldDB" id="F4Q767"/>
<dbReference type="RefSeq" id="XP_004354633.1">
    <property type="nucleotide sequence ID" value="XM_004354581.1"/>
</dbReference>
<reference evidence="2" key="1">
    <citation type="journal article" date="2011" name="Genome Res.">
        <title>Phylogeny-wide analysis of social amoeba genomes highlights ancient origins for complex intercellular communication.</title>
        <authorList>
            <person name="Heidel A.J."/>
            <person name="Lawal H.M."/>
            <person name="Felder M."/>
            <person name="Schilde C."/>
            <person name="Helps N.R."/>
            <person name="Tunggal B."/>
            <person name="Rivero F."/>
            <person name="John U."/>
            <person name="Schleicher M."/>
            <person name="Eichinger L."/>
            <person name="Platzer M."/>
            <person name="Noegel A.A."/>
            <person name="Schaap P."/>
            <person name="Gloeckner G."/>
        </authorList>
    </citation>
    <scope>NUCLEOTIDE SEQUENCE [LARGE SCALE GENOMIC DNA]</scope>
    <source>
        <strain evidence="2">SH3</strain>
    </source>
</reference>
<organism evidence="1 2">
    <name type="scientific">Cavenderia fasciculata</name>
    <name type="common">Slime mold</name>
    <name type="synonym">Dictyostelium fasciculatum</name>
    <dbReference type="NCBI Taxonomy" id="261658"/>
    <lineage>
        <taxon>Eukaryota</taxon>
        <taxon>Amoebozoa</taxon>
        <taxon>Evosea</taxon>
        <taxon>Eumycetozoa</taxon>
        <taxon>Dictyostelia</taxon>
        <taxon>Acytosteliales</taxon>
        <taxon>Cavenderiaceae</taxon>
        <taxon>Cavenderia</taxon>
    </lineage>
</organism>
<gene>
    <name evidence="1" type="ORF">DFA_09279</name>
</gene>
<name>F4Q767_CACFS</name>
<dbReference type="KEGG" id="dfa:DFA_09279"/>
<protein>
    <submittedName>
        <fullName evidence="1">Uncharacterized protein</fullName>
    </submittedName>
</protein>
<dbReference type="GeneID" id="14868197"/>
<keyword evidence="2" id="KW-1185">Reference proteome</keyword>
<dbReference type="Proteomes" id="UP000007797">
    <property type="component" value="Unassembled WGS sequence"/>
</dbReference>
<sequence length="235" mass="26123">MDVKDLINRTPANLVTVTSMIKNCKLFSDDLSVAAESTSLSSRIVKKINNTRENIIYLWERLETYSTSLSAFAEDLKGYTISSEQTNTPQAIQVAQTLYEAGKDMERLYKSVLGDLAYLLKSLHKESQHVEELLPTLKTSIGKSVLGVGIIVLTAGLAASDVVPRVFKPYAYKKRLNRMNKLIPYIEKFTNELKELKSTLVVSGPIVCEFLKDMGQNPTPVRAGGVSFNLTPMEV</sequence>
<accession>F4Q767</accession>
<proteinExistence type="predicted"/>
<evidence type="ECO:0000313" key="1">
    <source>
        <dbReference type="EMBL" id="EGG16249.1"/>
    </source>
</evidence>
<dbReference type="EMBL" id="GL883024">
    <property type="protein sequence ID" value="EGG16249.1"/>
    <property type="molecule type" value="Genomic_DNA"/>
</dbReference>